<evidence type="ECO:0000256" key="1">
    <source>
        <dbReference type="SAM" id="Phobius"/>
    </source>
</evidence>
<keyword evidence="1" id="KW-1133">Transmembrane helix</keyword>
<feature type="transmembrane region" description="Helical" evidence="1">
    <location>
        <begin position="102"/>
        <end position="125"/>
    </location>
</feature>
<dbReference type="AlphaFoldDB" id="A0A8T9C2Y3"/>
<dbReference type="OrthoDB" id="264015at2759"/>
<comment type="caution">
    <text evidence="3">The sequence shown here is derived from an EMBL/GenBank/DDBJ whole genome shotgun (WGS) entry which is preliminary data.</text>
</comment>
<proteinExistence type="predicted"/>
<keyword evidence="1" id="KW-0472">Membrane</keyword>
<evidence type="ECO:0000259" key="2">
    <source>
        <dbReference type="PROSITE" id="PS50924"/>
    </source>
</evidence>
<dbReference type="PANTHER" id="PTHR35152">
    <property type="entry name" value="DOMAIN SIGNALLING PROTEIN, PUTATIVE (AFU_ORTHOLOGUE AFUA_5G11310)-RELATED"/>
    <property type="match status" value="1"/>
</dbReference>
<feature type="transmembrane region" description="Helical" evidence="1">
    <location>
        <begin position="166"/>
        <end position="193"/>
    </location>
</feature>
<reference evidence="3 4" key="1">
    <citation type="submission" date="2018-05" db="EMBL/GenBank/DDBJ databases">
        <title>Genome sequencing and assembly of the regulated plant pathogen Lachnellula willkommii and related sister species for the development of diagnostic species identification markers.</title>
        <authorList>
            <person name="Giroux E."/>
            <person name="Bilodeau G."/>
        </authorList>
    </citation>
    <scope>NUCLEOTIDE SEQUENCE [LARGE SCALE GENOMIC DNA]</scope>
    <source>
        <strain evidence="3 4">CBS 268.59</strain>
    </source>
</reference>
<protein>
    <submittedName>
        <fullName evidence="3">Signaling protein</fullName>
    </submittedName>
</protein>
<sequence>MNNTTVIPPGEMRHMEGHIVPKYFNAGFVVLSYLISYLGAMTTLELLMRRTSMRRESMRGLYNWFLLLGASISMGGIAIWSMHFIGNYAITLGHGEAYLQIVYSPGFTALSFFIPITVTFLAFAAVGTDEFASMPRVVIGGILAGFGICGMHYMGQTGITNYTCEYRLGFVLLSVLIACVACIVALGTFFVFFSSWNAALWKRALTANVLAIGVSGMHWLASSETEYKLKTSVPSKNALSPLGTVIAVIVFAVIACLGLISFALLSQAKRVQFARRARQVTLTTAIFNNEGKLLVAPDGMIPTRKVTNAYLERSVNDQFGVSNPIFHWIFRTTFNWASIIDLIPTMRAHLRRTGIITHRIGATGERKLLKESGTPIDDYLMIFRELFCVAAADLAKDLKQPVERLGMLFDDVVSVGLKDGKESKGKRKGSSAVDVEQVSKPVEGKGQLLFLVKIVSGREADQIQAAGFRFSPVAKVAPFISSSLIIGQSDLIRRLDMMREYGTGYQILDQGVHIAFFAIRASMASGFDVLSRKDAKNQLPTVQLPYDSLEPWQVDYLKTMENLNVAACIKHLRKASLPSNPSAMERQFAGTFVINLEALRDEIDDVFFNDAVLIAEPIKAPCRGHTDDSPPSTAQLIAFRIFVPVHGRAPGTRLAFTPLNFFKVQQQVYHHSEYHETFALKTHREFAPFVELIGPISTEKDTRPSAEVDDETGTELLPKSRLFVSATDQELEPKTFVDELFEICIKAQGYIVR</sequence>
<feature type="transmembrane region" description="Helical" evidence="1">
    <location>
        <begin position="20"/>
        <end position="40"/>
    </location>
</feature>
<evidence type="ECO:0000313" key="3">
    <source>
        <dbReference type="EMBL" id="TVY78348.1"/>
    </source>
</evidence>
<feature type="transmembrane region" description="Helical" evidence="1">
    <location>
        <begin position="61"/>
        <end position="82"/>
    </location>
</feature>
<dbReference type="PROSITE" id="PS50924">
    <property type="entry name" value="MHYT"/>
    <property type="match status" value="1"/>
</dbReference>
<feature type="domain" description="MHYT" evidence="2">
    <location>
        <begin position="24"/>
        <end position="228"/>
    </location>
</feature>
<name>A0A8T9C2Y3_9HELO</name>
<dbReference type="EMBL" id="QGMK01000788">
    <property type="protein sequence ID" value="TVY78348.1"/>
    <property type="molecule type" value="Genomic_DNA"/>
</dbReference>
<organism evidence="3 4">
    <name type="scientific">Lachnellula suecica</name>
    <dbReference type="NCBI Taxonomy" id="602035"/>
    <lineage>
        <taxon>Eukaryota</taxon>
        <taxon>Fungi</taxon>
        <taxon>Dikarya</taxon>
        <taxon>Ascomycota</taxon>
        <taxon>Pezizomycotina</taxon>
        <taxon>Leotiomycetes</taxon>
        <taxon>Helotiales</taxon>
        <taxon>Lachnaceae</taxon>
        <taxon>Lachnellula</taxon>
    </lineage>
</organism>
<keyword evidence="4" id="KW-1185">Reference proteome</keyword>
<evidence type="ECO:0000313" key="4">
    <source>
        <dbReference type="Proteomes" id="UP000469558"/>
    </source>
</evidence>
<dbReference type="PANTHER" id="PTHR35152:SF1">
    <property type="entry name" value="DOMAIN SIGNALLING PROTEIN, PUTATIVE (AFU_ORTHOLOGUE AFUA_5G11310)-RELATED"/>
    <property type="match status" value="1"/>
</dbReference>
<accession>A0A8T9C2Y3</accession>
<feature type="transmembrane region" description="Helical" evidence="1">
    <location>
        <begin position="205"/>
        <end position="222"/>
    </location>
</feature>
<feature type="transmembrane region" description="Helical" evidence="1">
    <location>
        <begin position="242"/>
        <end position="265"/>
    </location>
</feature>
<dbReference type="Proteomes" id="UP000469558">
    <property type="component" value="Unassembled WGS sequence"/>
</dbReference>
<gene>
    <name evidence="3" type="primary">ykoW</name>
    <name evidence="3" type="ORF">LSUE1_G005782</name>
</gene>
<dbReference type="InterPro" id="IPR005330">
    <property type="entry name" value="MHYT_dom"/>
</dbReference>
<keyword evidence="1" id="KW-0812">Transmembrane</keyword>
<feature type="transmembrane region" description="Helical" evidence="1">
    <location>
        <begin position="137"/>
        <end position="154"/>
    </location>
</feature>
<dbReference type="Pfam" id="PF03707">
    <property type="entry name" value="MHYT"/>
    <property type="match status" value="2"/>
</dbReference>